<dbReference type="Pfam" id="PF22060">
    <property type="entry name" value="Cep192_D1"/>
    <property type="match status" value="1"/>
</dbReference>
<feature type="region of interest" description="Disordered" evidence="1">
    <location>
        <begin position="120"/>
        <end position="150"/>
    </location>
</feature>
<sequence>MSTCMMQPQALLADEDGTQSDGADSDRFSGSNSSFLANEKLVSVDSMNSDTTDDDSHHMPDDELQLCFNKLVPPVMQRGRVEGQEIPATGLLGAGDDLSKPSSTEPEQYRYQFFDDYNQVGESNRPSFRPGLEGGSSDDEDSTGRGAPFLSGIEHRRSAEGQVISSPLTDASQNVVYQSEDGEWVTDLAYYSSFEKEVDSNTPEDIGQFQAEDFVPSGDAMKKILKDQEEFEKEHQFMQEEKIEPANSSCTFNCDSSWKIPNNSHVLTSQVSSEFEKGNHSYLRLSLGEFFERRSEALGCLGNTDDEVKRSLRSGGQQQKRGNTSPEKKPLVRTVSAPPLPPSSGEKHFSISKPAVNPAAGLPSADLAVKHIPAPSGPLGISGPHPIPRPHQSQQDIDLLGKPYPQYGVESLMACQVVVPEELRFPHACCVGIASQTSLSLFNPSERWQQVSVTVTSLAIDGEKVRRIQRSY</sequence>
<dbReference type="GO" id="GO:0005737">
    <property type="term" value="C:cytoplasm"/>
    <property type="evidence" value="ECO:0007669"/>
    <property type="project" value="TreeGrafter"/>
</dbReference>
<feature type="region of interest" description="Disordered" evidence="1">
    <location>
        <begin position="1"/>
        <end position="60"/>
    </location>
</feature>
<feature type="domain" description="Cep192-like" evidence="2">
    <location>
        <begin position="415"/>
        <end position="469"/>
    </location>
</feature>
<dbReference type="OrthoDB" id="67059at2759"/>
<dbReference type="InterPro" id="IPR057665">
    <property type="entry name" value="CEP192_PLK4_bind"/>
</dbReference>
<dbReference type="InterPro" id="IPR057662">
    <property type="entry name" value="CEP192_Aurora-A_bind"/>
</dbReference>
<dbReference type="GO" id="GO:0019901">
    <property type="term" value="F:protein kinase binding"/>
    <property type="evidence" value="ECO:0007669"/>
    <property type="project" value="TreeGrafter"/>
</dbReference>
<dbReference type="PANTHER" id="PTHR16029:SF11">
    <property type="entry name" value="CENTROSOMAL PROTEIN OF 192 KDA"/>
    <property type="match status" value="1"/>
</dbReference>
<gene>
    <name evidence="3" type="ORF">GSTENG00024912001</name>
</gene>
<dbReference type="GO" id="GO:0071539">
    <property type="term" value="P:protein localization to centrosome"/>
    <property type="evidence" value="ECO:0007669"/>
    <property type="project" value="InterPro"/>
</dbReference>
<dbReference type="EMBL" id="CAAE01014759">
    <property type="protein sequence ID" value="CAG05026.1"/>
    <property type="molecule type" value="Genomic_DNA"/>
</dbReference>
<feature type="region of interest" description="Disordered" evidence="1">
    <location>
        <begin position="306"/>
        <end position="355"/>
    </location>
</feature>
<proteinExistence type="predicted"/>
<dbReference type="Pfam" id="PF25763">
    <property type="entry name" value="Aurora-A_bind_CEP192"/>
    <property type="match status" value="1"/>
</dbReference>
<evidence type="ECO:0000256" key="1">
    <source>
        <dbReference type="SAM" id="MobiDB-lite"/>
    </source>
</evidence>
<feature type="compositionally biased region" description="Polar residues" evidence="1">
    <location>
        <begin position="314"/>
        <end position="325"/>
    </location>
</feature>
<reference evidence="3" key="1">
    <citation type="journal article" date="2004" name="Nature">
        <title>Genome duplication in the teleost fish Tetraodon nigroviridis reveals the early vertebrate proto-karyotype.</title>
        <authorList>
            <person name="Jaillon O."/>
            <person name="Aury J.-M."/>
            <person name="Brunet F."/>
            <person name="Petit J.-L."/>
            <person name="Stange-Thomann N."/>
            <person name="Mauceli E."/>
            <person name="Bouneau L."/>
            <person name="Fischer C."/>
            <person name="Ozouf-Costaz C."/>
            <person name="Bernot A."/>
            <person name="Nicaud S."/>
            <person name="Jaffe D."/>
            <person name="Fisher S."/>
            <person name="Lutfalla G."/>
            <person name="Dossat C."/>
            <person name="Segurens B."/>
            <person name="Dasilva C."/>
            <person name="Salanoubat M."/>
            <person name="Levy M."/>
            <person name="Boudet N."/>
            <person name="Castellano S."/>
            <person name="Anthouard V."/>
            <person name="Jubin C."/>
            <person name="Castelli V."/>
            <person name="Katinka M."/>
            <person name="Vacherie B."/>
            <person name="Biemont C."/>
            <person name="Skalli Z."/>
            <person name="Cattolico L."/>
            <person name="Poulain J."/>
            <person name="De Berardinis V."/>
            <person name="Cruaud C."/>
            <person name="Duprat S."/>
            <person name="Brottier P."/>
            <person name="Coutanceau J.-P."/>
            <person name="Gouzy J."/>
            <person name="Parra G."/>
            <person name="Lardier G."/>
            <person name="Chapple C."/>
            <person name="McKernan K.J."/>
            <person name="McEwan P."/>
            <person name="Bosak S."/>
            <person name="Kellis M."/>
            <person name="Volff J.-N."/>
            <person name="Guigo R."/>
            <person name="Zody M.C."/>
            <person name="Mesirov J."/>
            <person name="Lindblad-Toh K."/>
            <person name="Birren B."/>
            <person name="Nusbaum C."/>
            <person name="Kahn D."/>
            <person name="Robinson-Rechavi M."/>
            <person name="Laudet V."/>
            <person name="Schachter V."/>
            <person name="Quetier F."/>
            <person name="Saurin W."/>
            <person name="Scarpelli C."/>
            <person name="Wincker P."/>
            <person name="Lander E.S."/>
            <person name="Weissenbach J."/>
            <person name="Roest Crollius H."/>
        </authorList>
    </citation>
    <scope>NUCLEOTIDE SEQUENCE [LARGE SCALE GENOMIC DNA]</scope>
</reference>
<organism evidence="3">
    <name type="scientific">Tetraodon nigroviridis</name>
    <name type="common">Spotted green pufferfish</name>
    <name type="synonym">Chelonodon nigroviridis</name>
    <dbReference type="NCBI Taxonomy" id="99883"/>
    <lineage>
        <taxon>Eukaryota</taxon>
        <taxon>Metazoa</taxon>
        <taxon>Chordata</taxon>
        <taxon>Craniata</taxon>
        <taxon>Vertebrata</taxon>
        <taxon>Euteleostomi</taxon>
        <taxon>Actinopterygii</taxon>
        <taxon>Neopterygii</taxon>
        <taxon>Teleostei</taxon>
        <taxon>Neoteleostei</taxon>
        <taxon>Acanthomorphata</taxon>
        <taxon>Eupercaria</taxon>
        <taxon>Tetraodontiformes</taxon>
        <taxon>Tetradontoidea</taxon>
        <taxon>Tetraodontidae</taxon>
        <taxon>Tetraodon</taxon>
    </lineage>
</organism>
<reference evidence="3" key="2">
    <citation type="submission" date="2004-02" db="EMBL/GenBank/DDBJ databases">
        <authorList>
            <consortium name="Genoscope"/>
            <consortium name="Whitehead Institute Centre for Genome Research"/>
        </authorList>
    </citation>
    <scope>NUCLEOTIDE SEQUENCE</scope>
</reference>
<accession>Q4S2V6</accession>
<dbReference type="GO" id="GO:0051298">
    <property type="term" value="P:centrosome duplication"/>
    <property type="evidence" value="ECO:0007669"/>
    <property type="project" value="InterPro"/>
</dbReference>
<dbReference type="GO" id="GO:0090307">
    <property type="term" value="P:mitotic spindle assembly"/>
    <property type="evidence" value="ECO:0007669"/>
    <property type="project" value="TreeGrafter"/>
</dbReference>
<dbReference type="GO" id="GO:0000242">
    <property type="term" value="C:pericentriolar material"/>
    <property type="evidence" value="ECO:0007669"/>
    <property type="project" value="TreeGrafter"/>
</dbReference>
<dbReference type="PANTHER" id="PTHR16029">
    <property type="entry name" value="CENTROSOMAL PROTEIN OF 192 KDA"/>
    <property type="match status" value="1"/>
</dbReference>
<dbReference type="AlphaFoldDB" id="Q4S2V6"/>
<evidence type="ECO:0000259" key="2">
    <source>
        <dbReference type="Pfam" id="PF22060"/>
    </source>
</evidence>
<dbReference type="CDD" id="cd21856">
    <property type="entry name" value="Plk4BD_Cep192"/>
    <property type="match status" value="1"/>
</dbReference>
<name>Q4S2V6_TETNG</name>
<dbReference type="GO" id="GO:0090222">
    <property type="term" value="P:centrosome-templated microtubule nucleation"/>
    <property type="evidence" value="ECO:0007669"/>
    <property type="project" value="InterPro"/>
</dbReference>
<feature type="region of interest" description="Disordered" evidence="1">
    <location>
        <begin position="373"/>
        <end position="394"/>
    </location>
</feature>
<comment type="caution">
    <text evidence="3">The sequence shown here is derived from an EMBL/GenBank/DDBJ whole genome shotgun (WGS) entry which is preliminary data.</text>
</comment>
<evidence type="ECO:0000313" key="3">
    <source>
        <dbReference type="EMBL" id="CAG05026.1"/>
    </source>
</evidence>
<dbReference type="KEGG" id="tng:GSTEN00024912G001"/>
<dbReference type="GO" id="GO:0005814">
    <property type="term" value="C:centriole"/>
    <property type="evidence" value="ECO:0007669"/>
    <property type="project" value="TreeGrafter"/>
</dbReference>
<protein>
    <submittedName>
        <fullName evidence="3">(spotted green pufferfish) hypothetical protein</fullName>
    </submittedName>
</protein>
<dbReference type="InterPro" id="IPR054085">
    <property type="entry name" value="Cep192-like_D1"/>
</dbReference>
<dbReference type="InterPro" id="IPR039103">
    <property type="entry name" value="Spd-2/CEP192"/>
</dbReference>